<dbReference type="EMBL" id="KN832882">
    <property type="protein sequence ID" value="KIM97350.1"/>
    <property type="molecule type" value="Genomic_DNA"/>
</dbReference>
<dbReference type="AlphaFoldDB" id="A0A0C3GMK5"/>
<dbReference type="Gene3D" id="3.40.50.720">
    <property type="entry name" value="NAD(P)-binding Rossmann-like Domain"/>
    <property type="match status" value="1"/>
</dbReference>
<reference evidence="4 5" key="1">
    <citation type="submission" date="2014-04" db="EMBL/GenBank/DDBJ databases">
        <authorList>
            <consortium name="DOE Joint Genome Institute"/>
            <person name="Kuo A."/>
            <person name="Martino E."/>
            <person name="Perotto S."/>
            <person name="Kohler A."/>
            <person name="Nagy L.G."/>
            <person name="Floudas D."/>
            <person name="Copeland A."/>
            <person name="Barry K.W."/>
            <person name="Cichocki N."/>
            <person name="Veneault-Fourrey C."/>
            <person name="LaButti K."/>
            <person name="Lindquist E.A."/>
            <person name="Lipzen A."/>
            <person name="Lundell T."/>
            <person name="Morin E."/>
            <person name="Murat C."/>
            <person name="Sun H."/>
            <person name="Tunlid A."/>
            <person name="Henrissat B."/>
            <person name="Grigoriev I.V."/>
            <person name="Hibbett D.S."/>
            <person name="Martin F."/>
            <person name="Nordberg H.P."/>
            <person name="Cantor M.N."/>
            <person name="Hua S.X."/>
        </authorList>
    </citation>
    <scope>NUCLEOTIDE SEQUENCE [LARGE SCALE GENOMIC DNA]</scope>
    <source>
        <strain evidence="4 5">Zn</strain>
    </source>
</reference>
<protein>
    <recommendedName>
        <fullName evidence="3">NmrA-like domain-containing protein</fullName>
    </recommendedName>
</protein>
<dbReference type="GO" id="GO:0005634">
    <property type="term" value="C:nucleus"/>
    <property type="evidence" value="ECO:0007669"/>
    <property type="project" value="TreeGrafter"/>
</dbReference>
<dbReference type="Proteomes" id="UP000054321">
    <property type="component" value="Unassembled WGS sequence"/>
</dbReference>
<dbReference type="InterPro" id="IPR008030">
    <property type="entry name" value="NmrA-like"/>
</dbReference>
<proteinExistence type="inferred from homology"/>
<keyword evidence="5" id="KW-1185">Reference proteome</keyword>
<dbReference type="SUPFAM" id="SSF51735">
    <property type="entry name" value="NAD(P)-binding Rossmann-fold domains"/>
    <property type="match status" value="1"/>
</dbReference>
<evidence type="ECO:0000256" key="2">
    <source>
        <dbReference type="ARBA" id="ARBA00022857"/>
    </source>
</evidence>
<dbReference type="Pfam" id="PF05368">
    <property type="entry name" value="NmrA"/>
    <property type="match status" value="1"/>
</dbReference>
<comment type="similarity">
    <text evidence="1">Belongs to the NmrA-type oxidoreductase family.</text>
</comment>
<dbReference type="InterPro" id="IPR036291">
    <property type="entry name" value="NAD(P)-bd_dom_sf"/>
</dbReference>
<evidence type="ECO:0000259" key="3">
    <source>
        <dbReference type="Pfam" id="PF05368"/>
    </source>
</evidence>
<dbReference type="PANTHER" id="PTHR42748">
    <property type="entry name" value="NITROGEN METABOLITE REPRESSION PROTEIN NMRA FAMILY MEMBER"/>
    <property type="match status" value="1"/>
</dbReference>
<dbReference type="InterPro" id="IPR051164">
    <property type="entry name" value="NmrA-like_oxidored"/>
</dbReference>
<dbReference type="HOGENOM" id="CLU_007383_8_0_1"/>
<evidence type="ECO:0000313" key="4">
    <source>
        <dbReference type="EMBL" id="KIM97350.1"/>
    </source>
</evidence>
<accession>A0A0C3GMK5</accession>
<feature type="domain" description="NmrA-like" evidence="3">
    <location>
        <begin position="8"/>
        <end position="249"/>
    </location>
</feature>
<evidence type="ECO:0000313" key="5">
    <source>
        <dbReference type="Proteomes" id="UP000054321"/>
    </source>
</evidence>
<organism evidence="4 5">
    <name type="scientific">Oidiodendron maius (strain Zn)</name>
    <dbReference type="NCBI Taxonomy" id="913774"/>
    <lineage>
        <taxon>Eukaryota</taxon>
        <taxon>Fungi</taxon>
        <taxon>Dikarya</taxon>
        <taxon>Ascomycota</taxon>
        <taxon>Pezizomycotina</taxon>
        <taxon>Leotiomycetes</taxon>
        <taxon>Leotiomycetes incertae sedis</taxon>
        <taxon>Myxotrichaceae</taxon>
        <taxon>Oidiodendron</taxon>
    </lineage>
</organism>
<name>A0A0C3GMK5_OIDMZ</name>
<dbReference type="PANTHER" id="PTHR42748:SF14">
    <property type="entry name" value="SNOAL-LIKE DOMAIN-CONTAINING PROTEIN"/>
    <property type="match status" value="1"/>
</dbReference>
<dbReference type="Gene3D" id="3.90.25.10">
    <property type="entry name" value="UDP-galactose 4-epimerase, domain 1"/>
    <property type="match status" value="1"/>
</dbReference>
<dbReference type="OrthoDB" id="300709at2759"/>
<evidence type="ECO:0000256" key="1">
    <source>
        <dbReference type="ARBA" id="ARBA00006328"/>
    </source>
</evidence>
<gene>
    <name evidence="4" type="ORF">OIDMADRAFT_169095</name>
</gene>
<dbReference type="InParanoid" id="A0A0C3GMK5"/>
<dbReference type="STRING" id="913774.A0A0C3GMK5"/>
<reference evidence="5" key="2">
    <citation type="submission" date="2015-01" db="EMBL/GenBank/DDBJ databases">
        <title>Evolutionary Origins and Diversification of the Mycorrhizal Mutualists.</title>
        <authorList>
            <consortium name="DOE Joint Genome Institute"/>
            <consortium name="Mycorrhizal Genomics Consortium"/>
            <person name="Kohler A."/>
            <person name="Kuo A."/>
            <person name="Nagy L.G."/>
            <person name="Floudas D."/>
            <person name="Copeland A."/>
            <person name="Barry K.W."/>
            <person name="Cichocki N."/>
            <person name="Veneault-Fourrey C."/>
            <person name="LaButti K."/>
            <person name="Lindquist E.A."/>
            <person name="Lipzen A."/>
            <person name="Lundell T."/>
            <person name="Morin E."/>
            <person name="Murat C."/>
            <person name="Riley R."/>
            <person name="Ohm R."/>
            <person name="Sun H."/>
            <person name="Tunlid A."/>
            <person name="Henrissat B."/>
            <person name="Grigoriev I.V."/>
            <person name="Hibbett D.S."/>
            <person name="Martin F."/>
        </authorList>
    </citation>
    <scope>NUCLEOTIDE SEQUENCE [LARGE SCALE GENOMIC DNA]</scope>
    <source>
        <strain evidence="5">Zn</strain>
    </source>
</reference>
<sequence length="340" mass="37779">MKTGLILGTGRQSEAVVNLLSSTGQYHLLILTRNINSPGAIKLQALPNVELVANVADNGYNITTFLAAAQRTDFVFVNTDGFALGEQAETYWGIRLFELSSKAKVKHIIYSGLDYNGKESGFDPKFYVGHYEGKARVQEFMHAQPKSPMAWSIIRSGPYIENLTQLMAPTLSTDGTYLFELPLSAGAIPYIDLDDFARYVHWALKHVEESNGLDLGVATVHASGADIANAFTATTGKPAKYVDLPVETWNAKTWTKLPNGPDTKVGFLTVKDNNALFQSYGENFANWWNLYKASAGNKGLIRRDYELLDRILPSRVKRVEEWMKKVAYSGERVSVLNILE</sequence>
<keyword evidence="2" id="KW-0521">NADP</keyword>